<dbReference type="PROSITE" id="PS50088">
    <property type="entry name" value="ANK_REPEAT"/>
    <property type="match status" value="1"/>
</dbReference>
<dbReference type="GO" id="GO:0003676">
    <property type="term" value="F:nucleic acid binding"/>
    <property type="evidence" value="ECO:0007669"/>
    <property type="project" value="InterPro"/>
</dbReference>
<feature type="compositionally biased region" description="Basic and acidic residues" evidence="2">
    <location>
        <begin position="17"/>
        <end position="29"/>
    </location>
</feature>
<organism evidence="4 6">
    <name type="scientific">Lingula anatina</name>
    <name type="common">Brachiopod</name>
    <name type="synonym">Lingula unguis</name>
    <dbReference type="NCBI Taxonomy" id="7574"/>
    <lineage>
        <taxon>Eukaryota</taxon>
        <taxon>Metazoa</taxon>
        <taxon>Spiralia</taxon>
        <taxon>Lophotrochozoa</taxon>
        <taxon>Brachiopoda</taxon>
        <taxon>Linguliformea</taxon>
        <taxon>Lingulata</taxon>
        <taxon>Lingulida</taxon>
        <taxon>Linguloidea</taxon>
        <taxon>Lingulidae</taxon>
        <taxon>Lingula</taxon>
    </lineage>
</organism>
<dbReference type="Gene3D" id="1.25.40.20">
    <property type="entry name" value="Ankyrin repeat-containing domain"/>
    <property type="match status" value="1"/>
</dbReference>
<feature type="region of interest" description="Disordered" evidence="2">
    <location>
        <begin position="17"/>
        <end position="40"/>
    </location>
</feature>
<dbReference type="PANTHER" id="PTHR20923">
    <property type="entry name" value="BAT4 PROTEIN-RELATED"/>
    <property type="match status" value="1"/>
</dbReference>
<dbReference type="RefSeq" id="XP_013401903.1">
    <property type="nucleotide sequence ID" value="XM_013546449.1"/>
</dbReference>
<dbReference type="RefSeq" id="XP_013401905.1">
    <property type="nucleotide sequence ID" value="XM_013546451.1"/>
</dbReference>
<dbReference type="RefSeq" id="XP_013401904.1">
    <property type="nucleotide sequence ID" value="XM_013546450.1"/>
</dbReference>
<evidence type="ECO:0000256" key="1">
    <source>
        <dbReference type="PROSITE-ProRule" id="PRU00023"/>
    </source>
</evidence>
<accession>A0A1S3IWH6</accession>
<gene>
    <name evidence="5 6 7" type="primary">LOC106167619</name>
</gene>
<reference evidence="5 6" key="1">
    <citation type="submission" date="2025-04" db="UniProtKB">
        <authorList>
            <consortium name="RefSeq"/>
        </authorList>
    </citation>
    <scope>IDENTIFICATION</scope>
    <source>
        <tissue evidence="5 6">Gonads</tissue>
    </source>
</reference>
<dbReference type="PANTHER" id="PTHR20923:SF1">
    <property type="entry name" value="G PATCH DOMAIN AND ANKYRIN REPEAT-CONTAINING PROTEIN 1"/>
    <property type="match status" value="1"/>
</dbReference>
<evidence type="ECO:0000256" key="2">
    <source>
        <dbReference type="SAM" id="MobiDB-lite"/>
    </source>
</evidence>
<keyword evidence="1" id="KW-0040">ANK repeat</keyword>
<dbReference type="Pfam" id="PF12796">
    <property type="entry name" value="Ank_2"/>
    <property type="match status" value="1"/>
</dbReference>
<dbReference type="AlphaFoldDB" id="A0A1S3IWH6"/>
<dbReference type="Pfam" id="PF01585">
    <property type="entry name" value="G-patch"/>
    <property type="match status" value="1"/>
</dbReference>
<evidence type="ECO:0000313" key="7">
    <source>
        <dbReference type="RefSeq" id="XP_013401905.1"/>
    </source>
</evidence>
<dbReference type="InterPro" id="IPR039146">
    <property type="entry name" value="GPANK1"/>
</dbReference>
<dbReference type="InterPro" id="IPR036770">
    <property type="entry name" value="Ankyrin_rpt-contain_sf"/>
</dbReference>
<sequence>MSNFEGRLIHSIDFVPENKDVASKSKPKEASTINSVHPSINGREARSFYEEVVENVTDKKVGTSSLNRPKEKPKNKHHSNHKPSIKPSLSHLNNSLLKYAQMGELQSVQKCLQDGAELDHQDGYGWTALMCAAHAGQIQVVQYLMTDAGANVYICDKQGQMAIDLAIRGKQTEICKILRDGNNQSDDNDDDSQTLQETFYCNICKLDFQETTRANHETSTLHLFNSKRKPPGTLYFIPESNKGYQMMVKHGWDKEMGLGTQGQGQKFPVKTVLKRDRLCLGAKTEAKSKVTHFNACDTSAVKHPKKEDKRKMRHNTKNKMIAEKRLKKDKHWEQNLRRYMDF</sequence>
<keyword evidence="4" id="KW-1185">Reference proteome</keyword>
<dbReference type="SMART" id="SM00248">
    <property type="entry name" value="ANK"/>
    <property type="match status" value="3"/>
</dbReference>
<dbReference type="STRING" id="7574.A0A1S3IWH6"/>
<dbReference type="SUPFAM" id="SSF48403">
    <property type="entry name" value="Ankyrin repeat"/>
    <property type="match status" value="1"/>
</dbReference>
<evidence type="ECO:0000313" key="5">
    <source>
        <dbReference type="RefSeq" id="XP_013401903.1"/>
    </source>
</evidence>
<feature type="compositionally biased region" description="Basic residues" evidence="2">
    <location>
        <begin position="71"/>
        <end position="84"/>
    </location>
</feature>
<feature type="domain" description="G-patch" evidence="3">
    <location>
        <begin position="239"/>
        <end position="285"/>
    </location>
</feature>
<feature type="repeat" description="ANK" evidence="1">
    <location>
        <begin position="124"/>
        <end position="157"/>
    </location>
</feature>
<evidence type="ECO:0000259" key="3">
    <source>
        <dbReference type="PROSITE" id="PS50174"/>
    </source>
</evidence>
<evidence type="ECO:0000313" key="6">
    <source>
        <dbReference type="RefSeq" id="XP_013401904.1"/>
    </source>
</evidence>
<dbReference type="KEGG" id="lak:106167619"/>
<dbReference type="InterPro" id="IPR002110">
    <property type="entry name" value="Ankyrin_rpt"/>
</dbReference>
<proteinExistence type="predicted"/>
<name>A0A1S3IWH6_LINAN</name>
<dbReference type="PROSITE" id="PS50174">
    <property type="entry name" value="G_PATCH"/>
    <property type="match status" value="1"/>
</dbReference>
<protein>
    <submittedName>
        <fullName evidence="5 6">G patch domain and ankyrin repeat-containing protein 1</fullName>
    </submittedName>
</protein>
<dbReference type="Proteomes" id="UP000085678">
    <property type="component" value="Unplaced"/>
</dbReference>
<dbReference type="OrthoDB" id="4735278at2759"/>
<dbReference type="SMART" id="SM00443">
    <property type="entry name" value="G_patch"/>
    <property type="match status" value="1"/>
</dbReference>
<dbReference type="InterPro" id="IPR000467">
    <property type="entry name" value="G_patch_dom"/>
</dbReference>
<evidence type="ECO:0000313" key="4">
    <source>
        <dbReference type="Proteomes" id="UP000085678"/>
    </source>
</evidence>
<feature type="region of interest" description="Disordered" evidence="2">
    <location>
        <begin position="59"/>
        <end position="88"/>
    </location>
</feature>
<dbReference type="GeneID" id="106167619"/>
<dbReference type="OMA" id="QGWDQEH"/>